<dbReference type="Proteomes" id="UP001148662">
    <property type="component" value="Unassembled WGS sequence"/>
</dbReference>
<sequence length="743" mass="83255">MLSRSSGSHTATCTDVPGPRSSLLTLSRCLNDMEDTSTAQTLGLPFGRLPGPREMSLMSSDPWLDHFHPHCDREFFHEKPDADIFFPIRSRYLRGWHQRKPWPDAPLSTVDSSYIRTYPVTGADIPIEVVQRIAKTLSIDGQSRPGPATHKRDLGACALMCREWAPVCQAKIFNRITLRSAEDVRQLLCFLRDPTSRISRYIRDLCIPSQNMNTMPWIHHIPSLYPYLPHLPRELHGHANIDKPTTVSLQGPLLPSRGPLRSIHQALPRTAPSYSNHIGKLCLSNLHFRRFSDLADLVGEMPHLHYLDCDSLTSNSTPLPKPPSAIGQVPEVSMHNCDFSWASIWLYRNRRRGFSPWQVKLDQSDADRVGELSRTISSGFEGSHTRPTSKSHSIIQPSGVSSFYHHAIKITFSISPVQSIALVFMAKDFVPPAAGRARDEIPPQFDPNSRILHVYRVQLIFSFGDPREVQDYGFFTRIDWRNVDKTINSFPKLENVKLDFMVDTDFLNFISRSSDGTMLDELFARNKLAYSIKFGSQPFDWPMGVLTVGLSPCIAWSKMDQNTVLNAKLQIDASRAQLLRLVAAYKQSLMDAEHQPSAQPEAGSSLDEDCLSHADCPATTSQDHDRGQVAEQSFREGSVSDIDSNLLSGTPSSAMQTEASVRNMQNGIPSNGFQGAPGSSRTPDMQAVRGESSDGRKHRENGEAPRSGMHALNEEVARRYRGLRRQTLTVDWTDPAFPLVHIS</sequence>
<accession>A0ACC1SLE6</accession>
<reference evidence="1" key="1">
    <citation type="submission" date="2022-07" db="EMBL/GenBank/DDBJ databases">
        <title>Genome Sequence of Phlebia brevispora.</title>
        <authorList>
            <person name="Buettner E."/>
        </authorList>
    </citation>
    <scope>NUCLEOTIDE SEQUENCE</scope>
    <source>
        <strain evidence="1">MPL23</strain>
    </source>
</reference>
<gene>
    <name evidence="1" type="ORF">NM688_g6002</name>
</gene>
<evidence type="ECO:0000313" key="1">
    <source>
        <dbReference type="EMBL" id="KAJ3542136.1"/>
    </source>
</evidence>
<name>A0ACC1SLE6_9APHY</name>
<protein>
    <submittedName>
        <fullName evidence="1">Uncharacterized protein</fullName>
    </submittedName>
</protein>
<proteinExistence type="predicted"/>
<comment type="caution">
    <text evidence="1">The sequence shown here is derived from an EMBL/GenBank/DDBJ whole genome shotgun (WGS) entry which is preliminary data.</text>
</comment>
<dbReference type="EMBL" id="JANHOG010001174">
    <property type="protein sequence ID" value="KAJ3542136.1"/>
    <property type="molecule type" value="Genomic_DNA"/>
</dbReference>
<evidence type="ECO:0000313" key="2">
    <source>
        <dbReference type="Proteomes" id="UP001148662"/>
    </source>
</evidence>
<keyword evidence="2" id="KW-1185">Reference proteome</keyword>
<organism evidence="1 2">
    <name type="scientific">Phlebia brevispora</name>
    <dbReference type="NCBI Taxonomy" id="194682"/>
    <lineage>
        <taxon>Eukaryota</taxon>
        <taxon>Fungi</taxon>
        <taxon>Dikarya</taxon>
        <taxon>Basidiomycota</taxon>
        <taxon>Agaricomycotina</taxon>
        <taxon>Agaricomycetes</taxon>
        <taxon>Polyporales</taxon>
        <taxon>Meruliaceae</taxon>
        <taxon>Phlebia</taxon>
    </lineage>
</organism>